<dbReference type="FunFam" id="1.20.1560.10:FF:000037">
    <property type="entry name" value="ATP-binding cassette subfamily C member 10"/>
    <property type="match status" value="1"/>
</dbReference>
<keyword evidence="11 13" id="KW-0472">Membrane</keyword>
<keyword evidence="8" id="KW-0067">ATP-binding</keyword>
<keyword evidence="5 13" id="KW-0812">Transmembrane</keyword>
<evidence type="ECO:0000256" key="3">
    <source>
        <dbReference type="ARBA" id="ARBA00012191"/>
    </source>
</evidence>
<feature type="transmembrane region" description="Helical" evidence="13">
    <location>
        <begin position="121"/>
        <end position="143"/>
    </location>
</feature>
<evidence type="ECO:0000256" key="9">
    <source>
        <dbReference type="ARBA" id="ARBA00022967"/>
    </source>
</evidence>
<feature type="transmembrane region" description="Helical" evidence="13">
    <location>
        <begin position="1161"/>
        <end position="1178"/>
    </location>
</feature>
<evidence type="ECO:0000256" key="5">
    <source>
        <dbReference type="ARBA" id="ARBA00022692"/>
    </source>
</evidence>
<dbReference type="SUPFAM" id="SSF90123">
    <property type="entry name" value="ABC transporter transmembrane region"/>
    <property type="match status" value="2"/>
</dbReference>
<proteinExistence type="inferred from homology"/>
<keyword evidence="17" id="KW-1185">Reference proteome</keyword>
<comment type="caution">
    <text evidence="16">The sequence shown here is derived from an EMBL/GenBank/DDBJ whole genome shotgun (WGS) entry which is preliminary data.</text>
</comment>
<feature type="transmembrane region" description="Helical" evidence="13">
    <location>
        <begin position="190"/>
        <end position="211"/>
    </location>
</feature>
<dbReference type="FunFam" id="3.40.50.300:FF:000163">
    <property type="entry name" value="Multidrug resistance-associated protein member 4"/>
    <property type="match status" value="1"/>
</dbReference>
<dbReference type="Proteomes" id="UP000719412">
    <property type="component" value="Unassembled WGS sequence"/>
</dbReference>
<dbReference type="Gene3D" id="1.20.1560.10">
    <property type="entry name" value="ABC transporter type 1, transmembrane domain"/>
    <property type="match status" value="2"/>
</dbReference>
<evidence type="ECO:0000256" key="4">
    <source>
        <dbReference type="ARBA" id="ARBA00022448"/>
    </source>
</evidence>
<feature type="transmembrane region" description="Helical" evidence="13">
    <location>
        <begin position="506"/>
        <end position="525"/>
    </location>
</feature>
<dbReference type="EC" id="7.6.2.2" evidence="3"/>
<dbReference type="CDD" id="cd03244">
    <property type="entry name" value="ABCC_MRP_domain2"/>
    <property type="match status" value="1"/>
</dbReference>
<comment type="similarity">
    <text evidence="2">Belongs to the ABC transporter superfamily. ABCC family. Conjugate transporter (TC 3.A.1.208) subfamily.</text>
</comment>
<dbReference type="CDD" id="cd18598">
    <property type="entry name" value="ABC_6TM_MRP7_D1_like"/>
    <property type="match status" value="1"/>
</dbReference>
<comment type="subcellular location">
    <subcellularLocation>
        <location evidence="1">Membrane</location>
        <topology evidence="1">Multi-pass membrane protein</topology>
    </subcellularLocation>
</comment>
<evidence type="ECO:0000259" key="14">
    <source>
        <dbReference type="PROSITE" id="PS50893"/>
    </source>
</evidence>
<dbReference type="SMART" id="SM00382">
    <property type="entry name" value="AAA"/>
    <property type="match status" value="2"/>
</dbReference>
<dbReference type="PROSITE" id="PS50893">
    <property type="entry name" value="ABC_TRANSPORTER_2"/>
    <property type="match status" value="2"/>
</dbReference>
<keyword evidence="9" id="KW-1278">Translocase</keyword>
<evidence type="ECO:0000256" key="2">
    <source>
        <dbReference type="ARBA" id="ARBA00009726"/>
    </source>
</evidence>
<evidence type="ECO:0000256" key="10">
    <source>
        <dbReference type="ARBA" id="ARBA00022989"/>
    </source>
</evidence>
<feature type="transmembrane region" description="Helical" evidence="13">
    <location>
        <begin position="585"/>
        <end position="612"/>
    </location>
</feature>
<organism evidence="16 17">
    <name type="scientific">Tenebrio molitor</name>
    <name type="common">Yellow mealworm beetle</name>
    <dbReference type="NCBI Taxonomy" id="7067"/>
    <lineage>
        <taxon>Eukaryota</taxon>
        <taxon>Metazoa</taxon>
        <taxon>Ecdysozoa</taxon>
        <taxon>Arthropoda</taxon>
        <taxon>Hexapoda</taxon>
        <taxon>Insecta</taxon>
        <taxon>Pterygota</taxon>
        <taxon>Neoptera</taxon>
        <taxon>Endopterygota</taxon>
        <taxon>Coleoptera</taxon>
        <taxon>Polyphaga</taxon>
        <taxon>Cucujiformia</taxon>
        <taxon>Tenebrionidae</taxon>
        <taxon>Tenebrio</taxon>
    </lineage>
</organism>
<dbReference type="GO" id="GO:0005524">
    <property type="term" value="F:ATP binding"/>
    <property type="evidence" value="ECO:0007669"/>
    <property type="project" value="UniProtKB-KW"/>
</dbReference>
<dbReference type="SUPFAM" id="SSF52540">
    <property type="entry name" value="P-loop containing nucleoside triphosphate hydrolases"/>
    <property type="match status" value="2"/>
</dbReference>
<dbReference type="FunFam" id="3.40.50.300:FF:000973">
    <property type="entry name" value="Multidrug resistance-associated protein 4"/>
    <property type="match status" value="1"/>
</dbReference>
<evidence type="ECO:0000259" key="15">
    <source>
        <dbReference type="PROSITE" id="PS50929"/>
    </source>
</evidence>
<feature type="transmembrane region" description="Helical" evidence="13">
    <location>
        <begin position="155"/>
        <end position="178"/>
    </location>
</feature>
<keyword evidence="6" id="KW-0677">Repeat</keyword>
<feature type="domain" description="ABC transporter" evidence="14">
    <location>
        <begin position="1343"/>
        <end position="1576"/>
    </location>
</feature>
<feature type="transmembrane region" description="Helical" evidence="13">
    <location>
        <begin position="84"/>
        <end position="109"/>
    </location>
</feature>
<dbReference type="InterPro" id="IPR003439">
    <property type="entry name" value="ABC_transporter-like_ATP-bd"/>
</dbReference>
<dbReference type="InterPro" id="IPR011527">
    <property type="entry name" value="ABC1_TM_dom"/>
</dbReference>
<dbReference type="GO" id="GO:0008559">
    <property type="term" value="F:ABC-type xenobiotic transporter activity"/>
    <property type="evidence" value="ECO:0007669"/>
    <property type="project" value="UniProtKB-EC"/>
</dbReference>
<evidence type="ECO:0000256" key="6">
    <source>
        <dbReference type="ARBA" id="ARBA00022737"/>
    </source>
</evidence>
<evidence type="ECO:0000256" key="8">
    <source>
        <dbReference type="ARBA" id="ARBA00022840"/>
    </source>
</evidence>
<dbReference type="Pfam" id="PF00664">
    <property type="entry name" value="ABC_membrane"/>
    <property type="match status" value="2"/>
</dbReference>
<dbReference type="GO" id="GO:0016887">
    <property type="term" value="F:ATP hydrolysis activity"/>
    <property type="evidence" value="ECO:0007669"/>
    <property type="project" value="InterPro"/>
</dbReference>
<dbReference type="Gene3D" id="3.40.50.300">
    <property type="entry name" value="P-loop containing nucleotide triphosphate hydrolases"/>
    <property type="match status" value="2"/>
</dbReference>
<evidence type="ECO:0000313" key="16">
    <source>
        <dbReference type="EMBL" id="KAH0810960.1"/>
    </source>
</evidence>
<dbReference type="InterPro" id="IPR036640">
    <property type="entry name" value="ABC1_TM_sf"/>
</dbReference>
<gene>
    <name evidence="16" type="ORF">GEV33_011833</name>
</gene>
<reference evidence="16" key="1">
    <citation type="journal article" date="2020" name="J Insects Food Feed">
        <title>The yellow mealworm (Tenebrio molitor) genome: a resource for the emerging insects as food and feed industry.</title>
        <authorList>
            <person name="Eriksson T."/>
            <person name="Andere A."/>
            <person name="Kelstrup H."/>
            <person name="Emery V."/>
            <person name="Picard C."/>
        </authorList>
    </citation>
    <scope>NUCLEOTIDE SEQUENCE</scope>
    <source>
        <strain evidence="16">Stoneville</strain>
        <tissue evidence="16">Whole head</tissue>
    </source>
</reference>
<accession>A0A8J6HA89</accession>
<keyword evidence="4" id="KW-0813">Transport</keyword>
<dbReference type="PROSITE" id="PS50929">
    <property type="entry name" value="ABC_TM1F"/>
    <property type="match status" value="2"/>
</dbReference>
<dbReference type="InterPro" id="IPR027417">
    <property type="entry name" value="P-loop_NTPase"/>
</dbReference>
<feature type="transmembrane region" description="Helical" evidence="13">
    <location>
        <begin position="1254"/>
        <end position="1273"/>
    </location>
</feature>
<dbReference type="PANTHER" id="PTHR24223">
    <property type="entry name" value="ATP-BINDING CASSETTE SUB-FAMILY C"/>
    <property type="match status" value="1"/>
</dbReference>
<dbReference type="InterPro" id="IPR003593">
    <property type="entry name" value="AAA+_ATPase"/>
</dbReference>
<feature type="transmembrane region" description="Helical" evidence="13">
    <location>
        <begin position="54"/>
        <end position="72"/>
    </location>
</feature>
<protein>
    <recommendedName>
        <fullName evidence="3">ABC-type xenobiotic transporter</fullName>
        <ecNumber evidence="3">7.6.2.2</ecNumber>
    </recommendedName>
</protein>
<feature type="transmembrane region" description="Helical" evidence="13">
    <location>
        <begin position="1067"/>
        <end position="1094"/>
    </location>
</feature>
<evidence type="ECO:0000313" key="17">
    <source>
        <dbReference type="Proteomes" id="UP000719412"/>
    </source>
</evidence>
<evidence type="ECO:0000256" key="1">
    <source>
        <dbReference type="ARBA" id="ARBA00004141"/>
    </source>
</evidence>
<sequence>MAASCEKEFQLNDMNSSFESRPLWRWDWDVMCGPGGLKIWSAQRHDLGLCFQQLFLQIPALALLACSSAYYFGRHTGYVMRGRVQVYSIYFRCFLALCLALLPLLQIYIDLNTSEDEIYSISYFLCAVQGIAWFCHFGYSLVLRTRLGLSPRGPVFVCVLWTLLFVLSVVSLRSHVLIYKYAIKPGYSIYVAYTFSICQIILQIGYSFTLIPSEGSTTYLNFADRYTEIGESQALLGNAYIRFTEEGDPSYLGVAMENVTWLSKLLFYWVNPLMEKGVQGKLNNSEDLYDLPFSLNCGTISTKLDKALTGNIDEVRRRGRESERNFSASISSHSTPTSPDVTFIGVRRHNVSIFKALHKCFWVQFYSIGVLKFTADCAGFAAPMLLNRLVDFIENKSEDMKWGYLYASLLMMVTLISSFCDSHFNFLMAMVGLRMRGALVTTIYRKTLTVSGTVLNSAFSVGEIVNFMSTDMDRIVNSCPSFHALWSIPFQLAVTLYLLYTQVGLAFLSGVAFVAILIPVNKIIANKIGQLSTKLMKEKDGRVKMITEVLRGIKAIKLYVWEQHFLRIITKLRDKELKYLKGRKYLDALCVYFWATTPVLISILTFSTYVLMGNKLTAATVFTGIALLNMLISPLNAFPWVLNGLTEAWVSIKRIQRLLDLEDLDLELFYNDSLLESSQNTDIIIKHGIFNWGRELSSEEKARLHAAQTGRLSKGKGKGKRTQLRPEPVENQDSYVFALSDVNLRVRKGEFVGVIGSVGCGKSSLLAAILAELSMQQGEIAVSQVESGFGFVTQQPWLQRGTVRDNILFGKTFEDNRYKSVLFACGLAEDIYLWAAGDLTGVGEGGTTLSGGQKARVALARAVYQDKAVYLLDDILSAVDVKVAKHIFQHCIMGLLKDKTKILCTHHVNYLVHADKIVLMEGGAIKQQGKPADVLTNMDDMLPIELELGESTQSSLSSLLDSVKVDNTVDEDSDSLLLQEVSETGNIEFSVYATYWKAVGHTLSFIIFLALSMMQSSRNMTDWWLAKWVSSSTPSGNLTGFYDDELNEGHFFEGYSDSPSIDYYLKVYIELACINTIFTLIRAFLFAYGGIVAASRIHKLLLKSVVKGKSTFFDISPIGRILNRFSSDTYTVDDTLPFIVNILLAQFFGLLGTVVITVYGLPWICLVLIPLVPVYHWLQYNYRLTSRELKRISSVTLSPVYSHFNESLQGLSTIRAMRATQRFKRDNEDNVDANIKAQFASQAAARWLGLRLQFIGVAMVSGVGFIAIIQHQYDVADPGLIGLALSYALSITSALNGLVNAFTETEREMISVERVNQYIKEIPPETTHFVIDPPFGWPSQGVIAFKSVVLKYREHLPPSLRFVSFETRPSEKIGVVGRTGAGKSSLLSALFRLVELYSGSISIDSVDISRVSLQSLRSRLFCIPQEPFLFSGSLKENLDPLGEFRENEMWDALNKVNLCDTIKRLGGLDNVVFGGGVNFSVGQKQLICLARAILHNAKVLCIDEATANVDRETDRQIQQTLRSAFRKSTVITIAHRVQTILDCDRVLVMQDGQVAEFDQPDNLLAEPHSLFSQLVNQD</sequence>
<dbReference type="CDD" id="cd03250">
    <property type="entry name" value="ABCC_MRP_domain1"/>
    <property type="match status" value="1"/>
</dbReference>
<feature type="domain" description="ABC transporter" evidence="14">
    <location>
        <begin position="724"/>
        <end position="947"/>
    </location>
</feature>
<dbReference type="PROSITE" id="PS00211">
    <property type="entry name" value="ABC_TRANSPORTER_1"/>
    <property type="match status" value="2"/>
</dbReference>
<feature type="transmembrane region" description="Helical" evidence="13">
    <location>
        <begin position="406"/>
        <end position="427"/>
    </location>
</feature>
<dbReference type="Pfam" id="PF00005">
    <property type="entry name" value="ABC_tran"/>
    <property type="match status" value="2"/>
</dbReference>
<dbReference type="FunFam" id="1.20.1560.10:FF:000113">
    <property type="entry name" value="ABC transporter, putative"/>
    <property type="match status" value="1"/>
</dbReference>
<feature type="domain" description="ABC transmembrane type-1" evidence="15">
    <location>
        <begin position="1005"/>
        <end position="1307"/>
    </location>
</feature>
<name>A0A8J6HA89_TENMO</name>
<reference evidence="16" key="2">
    <citation type="submission" date="2021-08" db="EMBL/GenBank/DDBJ databases">
        <authorList>
            <person name="Eriksson T."/>
        </authorList>
    </citation>
    <scope>NUCLEOTIDE SEQUENCE</scope>
    <source>
        <strain evidence="16">Stoneville</strain>
        <tissue evidence="16">Whole head</tissue>
    </source>
</reference>
<dbReference type="PANTHER" id="PTHR24223:SF330">
    <property type="entry name" value="ATP-BINDING CASSETTE SUB-FAMILY C MEMBER 10"/>
    <property type="match status" value="1"/>
</dbReference>
<dbReference type="InterPro" id="IPR017871">
    <property type="entry name" value="ABC_transporter-like_CS"/>
</dbReference>
<dbReference type="InterPro" id="IPR050173">
    <property type="entry name" value="ABC_transporter_C-like"/>
</dbReference>
<feature type="transmembrane region" description="Helical" evidence="13">
    <location>
        <begin position="1279"/>
        <end position="1299"/>
    </location>
</feature>
<feature type="domain" description="ABC transmembrane type-1" evidence="15">
    <location>
        <begin position="368"/>
        <end position="647"/>
    </location>
</feature>
<evidence type="ECO:0000256" key="13">
    <source>
        <dbReference type="SAM" id="Phobius"/>
    </source>
</evidence>
<feature type="transmembrane region" description="Helical" evidence="13">
    <location>
        <begin position="365"/>
        <end position="386"/>
    </location>
</feature>
<evidence type="ECO:0000256" key="11">
    <source>
        <dbReference type="ARBA" id="ARBA00023136"/>
    </source>
</evidence>
<keyword evidence="7" id="KW-0547">Nucleotide-binding</keyword>
<dbReference type="CDD" id="cd18605">
    <property type="entry name" value="ABC_6TM_MRP7_D2_like"/>
    <property type="match status" value="1"/>
</dbReference>
<dbReference type="EMBL" id="JABDTM020027142">
    <property type="protein sequence ID" value="KAH0810960.1"/>
    <property type="molecule type" value="Genomic_DNA"/>
</dbReference>
<evidence type="ECO:0000256" key="12">
    <source>
        <dbReference type="ARBA" id="ARBA00034018"/>
    </source>
</evidence>
<keyword evidence="10 13" id="KW-1133">Transmembrane helix</keyword>
<evidence type="ECO:0000256" key="7">
    <source>
        <dbReference type="ARBA" id="ARBA00022741"/>
    </source>
</evidence>
<feature type="transmembrane region" description="Helical" evidence="13">
    <location>
        <begin position="618"/>
        <end position="642"/>
    </location>
</feature>
<dbReference type="GO" id="GO:0016020">
    <property type="term" value="C:membrane"/>
    <property type="evidence" value="ECO:0007669"/>
    <property type="project" value="UniProtKB-SubCell"/>
</dbReference>
<comment type="catalytic activity">
    <reaction evidence="12">
        <text>ATP + H2O + xenobioticSide 1 = ADP + phosphate + xenobioticSide 2.</text>
        <dbReference type="EC" id="7.6.2.2"/>
    </reaction>
</comment>